<dbReference type="Proteomes" id="UP000199478">
    <property type="component" value="Unassembled WGS sequence"/>
</dbReference>
<accession>A0A1I6FNN9</accession>
<evidence type="ECO:0000313" key="2">
    <source>
        <dbReference type="Proteomes" id="UP000199478"/>
    </source>
</evidence>
<organism evidence="1 2">
    <name type="scientific">Yoonia tamlensis</name>
    <dbReference type="NCBI Taxonomy" id="390270"/>
    <lineage>
        <taxon>Bacteria</taxon>
        <taxon>Pseudomonadati</taxon>
        <taxon>Pseudomonadota</taxon>
        <taxon>Alphaproteobacteria</taxon>
        <taxon>Rhodobacterales</taxon>
        <taxon>Paracoccaceae</taxon>
        <taxon>Yoonia</taxon>
    </lineage>
</organism>
<dbReference type="OrthoDB" id="7728378at2"/>
<protein>
    <submittedName>
        <fullName evidence="1">Uncharacterized protein</fullName>
    </submittedName>
</protein>
<proteinExistence type="predicted"/>
<name>A0A1I6FNN9_9RHOB</name>
<reference evidence="2" key="1">
    <citation type="submission" date="2016-10" db="EMBL/GenBank/DDBJ databases">
        <authorList>
            <person name="Varghese N."/>
            <person name="Submissions S."/>
        </authorList>
    </citation>
    <scope>NUCLEOTIDE SEQUENCE [LARGE SCALE GENOMIC DNA]</scope>
    <source>
        <strain evidence="2">DSM 26879</strain>
    </source>
</reference>
<dbReference type="AlphaFoldDB" id="A0A1I6FNN9"/>
<keyword evidence="2" id="KW-1185">Reference proteome</keyword>
<evidence type="ECO:0000313" key="1">
    <source>
        <dbReference type="EMBL" id="SFR31555.1"/>
    </source>
</evidence>
<dbReference type="RefSeq" id="WP_090194998.1">
    <property type="nucleotide sequence ID" value="NZ_FOYP01000001.1"/>
</dbReference>
<dbReference type="EMBL" id="FOYP01000001">
    <property type="protein sequence ID" value="SFR31555.1"/>
    <property type="molecule type" value="Genomic_DNA"/>
</dbReference>
<gene>
    <name evidence="1" type="ORF">SAMN04488005_0091</name>
</gene>
<sequence>MIEVTVNEFDLMFIELVRVGLSEETMELRERAIKNVKHDVVADRIDKLMRKLGPEWRSDPANSEFIQWVAMTAGQRTEAAFEFSETGKRYEAKNERKLNIAEQIGRKIFLSIKDEKFEGVQSRGGVLEQVREEAKAEKISGARDKDVIREVWNTYRGVVHLGMALEYCGNNPEQGLNVLHLVEEFRRCLSENCPRGTKVPYVDPEEQISFLYISKLWGPRFGNRGLTFDVD</sequence>